<dbReference type="Proteomes" id="UP000532373">
    <property type="component" value="Unassembled WGS sequence"/>
</dbReference>
<gene>
    <name evidence="1" type="ORF">HNQ96_004536</name>
</gene>
<dbReference type="EMBL" id="JACHGI010000011">
    <property type="protein sequence ID" value="MBB6468652.1"/>
    <property type="molecule type" value="Genomic_DNA"/>
</dbReference>
<accession>A0A8E2BFE0</accession>
<evidence type="ECO:0000313" key="2">
    <source>
        <dbReference type="Proteomes" id="UP000532373"/>
    </source>
</evidence>
<dbReference type="Gene3D" id="3.30.10.10">
    <property type="entry name" value="Trypsin Inhibitor V, subunit A"/>
    <property type="match status" value="1"/>
</dbReference>
<evidence type="ECO:0000313" key="1">
    <source>
        <dbReference type="EMBL" id="MBB6468652.1"/>
    </source>
</evidence>
<evidence type="ECO:0008006" key="3">
    <source>
        <dbReference type="Google" id="ProtNLM"/>
    </source>
</evidence>
<dbReference type="PROSITE" id="PS51257">
    <property type="entry name" value="PROKAR_LIPOPROTEIN"/>
    <property type="match status" value="1"/>
</dbReference>
<organism evidence="1 2">
    <name type="scientific">Aminobacter carboxidus</name>
    <dbReference type="NCBI Taxonomy" id="376165"/>
    <lineage>
        <taxon>Bacteria</taxon>
        <taxon>Pseudomonadati</taxon>
        <taxon>Pseudomonadota</taxon>
        <taxon>Alphaproteobacteria</taxon>
        <taxon>Hyphomicrobiales</taxon>
        <taxon>Phyllobacteriaceae</taxon>
        <taxon>Aminobacter</taxon>
    </lineage>
</organism>
<dbReference type="InterPro" id="IPR021719">
    <property type="entry name" value="Prot_inh_I78"/>
</dbReference>
<comment type="caution">
    <text evidence="1">The sequence shown here is derived from an EMBL/GenBank/DDBJ whole genome shotgun (WGS) entry which is preliminary data.</text>
</comment>
<dbReference type="RefSeq" id="WP_184771365.1">
    <property type="nucleotide sequence ID" value="NZ_JACHGI010000011.1"/>
</dbReference>
<name>A0A8E2BFE0_9HYPH</name>
<dbReference type="Pfam" id="PF11720">
    <property type="entry name" value="Inhibitor_I78"/>
    <property type="match status" value="1"/>
</dbReference>
<dbReference type="AlphaFoldDB" id="A0A8E2BFE0"/>
<proteinExistence type="predicted"/>
<sequence length="97" mass="10226">MIDLRLAAGVATTMIVLAGCQNEPAAGQPTSGICDRTAAESLAGKDRIADDEVKRLTGATIVRQHKPGDPATMDFRQERVTVETDPATGKIVRAFCG</sequence>
<protein>
    <recommendedName>
        <fullName evidence="3">Peptidase inhibitor I78 family protein</fullName>
    </recommendedName>
</protein>
<reference evidence="1 2" key="1">
    <citation type="submission" date="2020-08" db="EMBL/GenBank/DDBJ databases">
        <title>Genomic Encyclopedia of Type Strains, Phase IV (KMG-IV): sequencing the most valuable type-strain genomes for metagenomic binning, comparative biology and taxonomic classification.</title>
        <authorList>
            <person name="Goeker M."/>
        </authorList>
    </citation>
    <scope>NUCLEOTIDE SEQUENCE [LARGE SCALE GENOMIC DNA]</scope>
    <source>
        <strain evidence="1 2">DSM 17454</strain>
    </source>
</reference>